<dbReference type="GO" id="GO:0006744">
    <property type="term" value="P:ubiquinone biosynthetic process"/>
    <property type="evidence" value="ECO:0007669"/>
    <property type="project" value="EnsemblFungi"/>
</dbReference>
<dbReference type="InterPro" id="IPR051207">
    <property type="entry name" value="ComplexI_NDUFA9_subunit"/>
</dbReference>
<evidence type="ECO:0000313" key="2">
    <source>
        <dbReference type="EMBL" id="ODV65951.1"/>
    </source>
</evidence>
<dbReference type="AlphaFoldDB" id="A0A1E4RFE6"/>
<dbReference type="GeneID" id="30996143"/>
<dbReference type="STRING" id="984485.A0A1E4RFE6"/>
<evidence type="ECO:0000313" key="3">
    <source>
        <dbReference type="Proteomes" id="UP000095085"/>
    </source>
</evidence>
<dbReference type="Gene3D" id="3.40.50.720">
    <property type="entry name" value="NAD(P)-binding Rossmann-like Domain"/>
    <property type="match status" value="1"/>
</dbReference>
<keyword evidence="3" id="KW-1185">Reference proteome</keyword>
<evidence type="ECO:0000259" key="1">
    <source>
        <dbReference type="Pfam" id="PF01370"/>
    </source>
</evidence>
<dbReference type="PANTHER" id="PTHR12126">
    <property type="entry name" value="NADH-UBIQUINONE OXIDOREDUCTASE 39 KDA SUBUNIT-RELATED"/>
    <property type="match status" value="1"/>
</dbReference>
<reference evidence="3" key="1">
    <citation type="submission" date="2016-05" db="EMBL/GenBank/DDBJ databases">
        <title>Comparative genomics of biotechnologically important yeasts.</title>
        <authorList>
            <consortium name="DOE Joint Genome Institute"/>
            <person name="Riley R."/>
            <person name="Haridas S."/>
            <person name="Wolfe K.H."/>
            <person name="Lopes M.R."/>
            <person name="Hittinger C.T."/>
            <person name="Goker M."/>
            <person name="Salamov A."/>
            <person name="Wisecaver J."/>
            <person name="Long T.M."/>
            <person name="Aerts A.L."/>
            <person name="Barry K."/>
            <person name="Choi C."/>
            <person name="Clum A."/>
            <person name="Coughlan A.Y."/>
            <person name="Deshpande S."/>
            <person name="Douglass A.P."/>
            <person name="Hanson S.J."/>
            <person name="Klenk H.-P."/>
            <person name="Labutti K."/>
            <person name="Lapidus A."/>
            <person name="Lindquist E."/>
            <person name="Lipzen A."/>
            <person name="Meier-Kolthoff J.P."/>
            <person name="Ohm R.A."/>
            <person name="Otillar R.P."/>
            <person name="Pangilinan J."/>
            <person name="Peng Y."/>
            <person name="Rokas A."/>
            <person name="Rosa C.A."/>
            <person name="Scheuner C."/>
            <person name="Sibirny A.A."/>
            <person name="Slot J.C."/>
            <person name="Stielow J.B."/>
            <person name="Sun H."/>
            <person name="Kurtzman C.P."/>
            <person name="Blackwell M."/>
            <person name="Grigoriev I.V."/>
            <person name="Jeffries T.W."/>
        </authorList>
    </citation>
    <scope>NUCLEOTIDE SEQUENCE [LARGE SCALE GENOMIC DNA]</scope>
    <source>
        <strain evidence="3">NRRL Y-1933</strain>
    </source>
</reference>
<dbReference type="GO" id="GO:0005739">
    <property type="term" value="C:mitochondrion"/>
    <property type="evidence" value="ECO:0007669"/>
    <property type="project" value="EnsemblFungi"/>
</dbReference>
<dbReference type="Proteomes" id="UP000095085">
    <property type="component" value="Unassembled WGS sequence"/>
</dbReference>
<organism evidence="2 3">
    <name type="scientific">Hyphopichia burtonii NRRL Y-1933</name>
    <dbReference type="NCBI Taxonomy" id="984485"/>
    <lineage>
        <taxon>Eukaryota</taxon>
        <taxon>Fungi</taxon>
        <taxon>Dikarya</taxon>
        <taxon>Ascomycota</taxon>
        <taxon>Saccharomycotina</taxon>
        <taxon>Pichiomycetes</taxon>
        <taxon>Debaryomycetaceae</taxon>
        <taxon>Hyphopichia</taxon>
    </lineage>
</organism>
<sequence length="261" mass="29277">MSKSIAIFGGSGFLGRKICEVGIGLGYQVTSFSRSGKPPSINEAWVDKVEWVHGDIFKPESYKEKLKGKSAVVHSIGLILENQGYKKSMNSNFNFLSDLQNLASSLKGPNPMKKDRLNTYEAIQRDSAVILADAYLEQQKEDPTFVYISADQKIPIIPEGYINTKREAEFELSCKKDLRSIFMRPGVLYNESDPPLNNRRIFTQFVGLGYDIKNTLLGNNIDFINQLVRPPCSTEQVATKIFAKIEDKNASGVVLLDEIRK</sequence>
<feature type="domain" description="NAD-dependent epimerase/dehydratase" evidence="1">
    <location>
        <begin position="5"/>
        <end position="85"/>
    </location>
</feature>
<protein>
    <submittedName>
        <fullName evidence="2">NAD(P)-binding protein</fullName>
    </submittedName>
</protein>
<accession>A0A1E4RFE6</accession>
<dbReference type="RefSeq" id="XP_020075018.1">
    <property type="nucleotide sequence ID" value="XM_020221594.1"/>
</dbReference>
<dbReference type="SUPFAM" id="SSF51735">
    <property type="entry name" value="NAD(P)-binding Rossmann-fold domains"/>
    <property type="match status" value="1"/>
</dbReference>
<proteinExistence type="predicted"/>
<dbReference type="PANTHER" id="PTHR12126:SF16">
    <property type="entry name" value="MIOREX COMPLEX COMPONENT 2"/>
    <property type="match status" value="1"/>
</dbReference>
<dbReference type="OrthoDB" id="276721at2759"/>
<name>A0A1E4RFE6_9ASCO</name>
<dbReference type="Pfam" id="PF01370">
    <property type="entry name" value="Epimerase"/>
    <property type="match status" value="1"/>
</dbReference>
<dbReference type="GO" id="GO:0044877">
    <property type="term" value="F:protein-containing complex binding"/>
    <property type="evidence" value="ECO:0007669"/>
    <property type="project" value="TreeGrafter"/>
</dbReference>
<dbReference type="InterPro" id="IPR036291">
    <property type="entry name" value="NAD(P)-bd_dom_sf"/>
</dbReference>
<gene>
    <name evidence="2" type="ORF">HYPBUDRAFT_153528</name>
</gene>
<dbReference type="EMBL" id="KV454543">
    <property type="protein sequence ID" value="ODV65951.1"/>
    <property type="molecule type" value="Genomic_DNA"/>
</dbReference>
<dbReference type="InterPro" id="IPR001509">
    <property type="entry name" value="Epimerase_deHydtase"/>
</dbReference>